<accession>R7Z818</accession>
<dbReference type="Pfam" id="PF04893">
    <property type="entry name" value="Yip1"/>
    <property type="match status" value="1"/>
</dbReference>
<organism evidence="7 8">
    <name type="scientific">Lysinibacillus sphaericus OT4b.31</name>
    <dbReference type="NCBI Taxonomy" id="1285586"/>
    <lineage>
        <taxon>Bacteria</taxon>
        <taxon>Bacillati</taxon>
        <taxon>Bacillota</taxon>
        <taxon>Bacilli</taxon>
        <taxon>Bacillales</taxon>
        <taxon>Bacillaceae</taxon>
        <taxon>Lysinibacillus</taxon>
    </lineage>
</organism>
<dbReference type="HOGENOM" id="CLU_109313_0_0_9"/>
<feature type="transmembrane region" description="Helical" evidence="5">
    <location>
        <begin position="185"/>
        <end position="217"/>
    </location>
</feature>
<feature type="transmembrane region" description="Helical" evidence="5">
    <location>
        <begin position="108"/>
        <end position="129"/>
    </location>
</feature>
<dbReference type="PATRIC" id="fig|1285586.5.peg.4643"/>
<keyword evidence="2 5" id="KW-0812">Transmembrane</keyword>
<evidence type="ECO:0000256" key="4">
    <source>
        <dbReference type="ARBA" id="ARBA00023136"/>
    </source>
</evidence>
<evidence type="ECO:0000313" key="7">
    <source>
        <dbReference type="EMBL" id="EON70297.1"/>
    </source>
</evidence>
<protein>
    <recommendedName>
        <fullName evidence="6">Yip1 domain-containing protein</fullName>
    </recommendedName>
</protein>
<keyword evidence="4 5" id="KW-0472">Membrane</keyword>
<dbReference type="GO" id="GO:0016020">
    <property type="term" value="C:membrane"/>
    <property type="evidence" value="ECO:0007669"/>
    <property type="project" value="UniProtKB-SubCell"/>
</dbReference>
<feature type="transmembrane region" description="Helical" evidence="5">
    <location>
        <begin position="37"/>
        <end position="57"/>
    </location>
</feature>
<dbReference type="OrthoDB" id="2987623at2"/>
<dbReference type="eggNOG" id="ENOG5032R3R">
    <property type="taxonomic scope" value="Bacteria"/>
</dbReference>
<evidence type="ECO:0000256" key="2">
    <source>
        <dbReference type="ARBA" id="ARBA00022692"/>
    </source>
</evidence>
<comment type="caution">
    <text evidence="7">The sequence shown here is derived from an EMBL/GenBank/DDBJ whole genome shotgun (WGS) entry which is preliminary data.</text>
</comment>
<sequence>MNNYNEHEQQTPRLNPLVSVWLHPKQTAAFMMNYKSIGFAILLVSLGYIGAMFSGLIDSDIYPGMAVWLIALLVIVISPILGIIVTSIYAGALLLFGKLFQGTATYQGMFKSLSLPLIPSIALIPFYFFWLFTSPETLLTSEYTDTMPIIFWITVLLTIVTSIWSFVITIAVVAEAHQISNWKAFFTVFITSVILFIAFIVLFIIIIFGLIGFGMFFGTP</sequence>
<evidence type="ECO:0000256" key="1">
    <source>
        <dbReference type="ARBA" id="ARBA00004141"/>
    </source>
</evidence>
<feature type="transmembrane region" description="Helical" evidence="5">
    <location>
        <begin position="149"/>
        <end position="173"/>
    </location>
</feature>
<reference evidence="7 8" key="1">
    <citation type="submission" date="2013-04" db="EMBL/GenBank/DDBJ databases">
        <title>Draft genome of the heavy metal tolerant bacterium Lysinibacillus sphaericus strain OT4b.31.</title>
        <authorList>
            <person name="Pena-Montenegro T.D."/>
            <person name="Dussan J."/>
        </authorList>
    </citation>
    <scope>NUCLEOTIDE SEQUENCE [LARGE SCALE GENOMIC DNA]</scope>
    <source>
        <strain evidence="7 8">OT4b.31</strain>
    </source>
</reference>
<gene>
    <name evidence="7" type="ORF">H131_22264</name>
</gene>
<feature type="transmembrane region" description="Helical" evidence="5">
    <location>
        <begin position="69"/>
        <end position="96"/>
    </location>
</feature>
<dbReference type="AlphaFoldDB" id="R7Z818"/>
<name>R7Z818_LYSSH</name>
<comment type="subcellular location">
    <subcellularLocation>
        <location evidence="1">Membrane</location>
        <topology evidence="1">Multi-pass membrane protein</topology>
    </subcellularLocation>
</comment>
<evidence type="ECO:0000259" key="6">
    <source>
        <dbReference type="Pfam" id="PF04893"/>
    </source>
</evidence>
<dbReference type="InterPro" id="IPR006977">
    <property type="entry name" value="Yip1_dom"/>
</dbReference>
<feature type="domain" description="Yip1" evidence="6">
    <location>
        <begin position="19"/>
        <end position="202"/>
    </location>
</feature>
<keyword evidence="3 5" id="KW-1133">Transmembrane helix</keyword>
<proteinExistence type="predicted"/>
<dbReference type="RefSeq" id="WP_010861349.1">
    <property type="nucleotide sequence ID" value="NZ_KB933415.1"/>
</dbReference>
<evidence type="ECO:0000256" key="3">
    <source>
        <dbReference type="ARBA" id="ARBA00022989"/>
    </source>
</evidence>
<dbReference type="Proteomes" id="UP000013911">
    <property type="component" value="Unassembled WGS sequence"/>
</dbReference>
<dbReference type="EMBL" id="AQPX01000040">
    <property type="protein sequence ID" value="EON70297.1"/>
    <property type="molecule type" value="Genomic_DNA"/>
</dbReference>
<evidence type="ECO:0000256" key="5">
    <source>
        <dbReference type="SAM" id="Phobius"/>
    </source>
</evidence>
<evidence type="ECO:0000313" key="8">
    <source>
        <dbReference type="Proteomes" id="UP000013911"/>
    </source>
</evidence>